<dbReference type="Pfam" id="PF06966">
    <property type="entry name" value="DUF1295"/>
    <property type="match status" value="1"/>
</dbReference>
<feature type="transmembrane region" description="Helical" evidence="1">
    <location>
        <begin position="58"/>
        <end position="78"/>
    </location>
</feature>
<keyword evidence="1" id="KW-0472">Membrane</keyword>
<keyword evidence="3" id="KW-1185">Reference proteome</keyword>
<dbReference type="InterPro" id="IPR036259">
    <property type="entry name" value="MFS_trans_sf"/>
</dbReference>
<feature type="transmembrane region" description="Helical" evidence="1">
    <location>
        <begin position="127"/>
        <end position="154"/>
    </location>
</feature>
<dbReference type="SUPFAM" id="SSF103473">
    <property type="entry name" value="MFS general substrate transporter"/>
    <property type="match status" value="1"/>
</dbReference>
<gene>
    <name evidence="2" type="ORF">BN1356_00542</name>
</gene>
<dbReference type="RefSeq" id="WP_093649874.1">
    <property type="nucleotide sequence ID" value="NZ_CTEN01000001.1"/>
</dbReference>
<dbReference type="Proteomes" id="UP000198604">
    <property type="component" value="Unassembled WGS sequence"/>
</dbReference>
<evidence type="ECO:0000313" key="2">
    <source>
        <dbReference type="EMBL" id="CQR24181.1"/>
    </source>
</evidence>
<dbReference type="GO" id="GO:0016020">
    <property type="term" value="C:membrane"/>
    <property type="evidence" value="ECO:0007669"/>
    <property type="project" value="TreeGrafter"/>
</dbReference>
<dbReference type="InterPro" id="IPR010721">
    <property type="entry name" value="UstE-like"/>
</dbReference>
<proteinExistence type="predicted"/>
<dbReference type="PANTHER" id="PTHR32251">
    <property type="entry name" value="3-OXO-5-ALPHA-STEROID 4-DEHYDROGENASE"/>
    <property type="match status" value="1"/>
</dbReference>
<name>A0A0E3WER9_9STRE</name>
<dbReference type="PROSITE" id="PS50244">
    <property type="entry name" value="S5A_REDUCTASE"/>
    <property type="match status" value="1"/>
</dbReference>
<sequence length="292" mass="33533">MDKKRLFIYPVLFIFALGLATYGFTRWGKEGLLLPLLVTLVYFTAIFLIATKMKDNSIVDMGWGLGFVIGSLTTLVLTDNPTPLSYLIVTFIAIWGIRLSFRLVKRNWGKPEDFRYANWRKEWGDKVVLIAFFRIFMVQAIINFTVGSAAYSLIKYRPFPLTTFSTLLIIGGLAIALLGLFFEVVGDEQLRRHIKKGSRTLMQTGLWSMTRHPNYFGEILIWWGLYISSLSMMLDSTASFFYSIILLLSPAIMTLVLIKISTPLLEKHMSRYAGWEDYKKQVTMIFPFLGNH</sequence>
<organism evidence="2 3">
    <name type="scientific">Streptococcus varani</name>
    <dbReference type="NCBI Taxonomy" id="1608583"/>
    <lineage>
        <taxon>Bacteria</taxon>
        <taxon>Bacillati</taxon>
        <taxon>Bacillota</taxon>
        <taxon>Bacilli</taxon>
        <taxon>Lactobacillales</taxon>
        <taxon>Streptococcaceae</taxon>
        <taxon>Streptococcus</taxon>
    </lineage>
</organism>
<keyword evidence="1" id="KW-0812">Transmembrane</keyword>
<dbReference type="OrthoDB" id="9779233at2"/>
<dbReference type="AlphaFoldDB" id="A0A0E3WER9"/>
<evidence type="ECO:0000256" key="1">
    <source>
        <dbReference type="SAM" id="Phobius"/>
    </source>
</evidence>
<feature type="transmembrane region" description="Helical" evidence="1">
    <location>
        <begin position="166"/>
        <end position="186"/>
    </location>
</feature>
<feature type="transmembrane region" description="Helical" evidence="1">
    <location>
        <begin position="84"/>
        <end position="101"/>
    </location>
</feature>
<feature type="transmembrane region" description="Helical" evidence="1">
    <location>
        <begin position="31"/>
        <end position="51"/>
    </location>
</feature>
<evidence type="ECO:0000313" key="3">
    <source>
        <dbReference type="Proteomes" id="UP000198604"/>
    </source>
</evidence>
<dbReference type="Gene3D" id="1.20.120.1630">
    <property type="match status" value="1"/>
</dbReference>
<feature type="transmembrane region" description="Helical" evidence="1">
    <location>
        <begin position="215"/>
        <end position="234"/>
    </location>
</feature>
<dbReference type="STRING" id="1608583.BN1356_00542"/>
<dbReference type="EMBL" id="CTEN01000001">
    <property type="protein sequence ID" value="CQR24181.1"/>
    <property type="molecule type" value="Genomic_DNA"/>
</dbReference>
<protein>
    <submittedName>
        <fullName evidence="2">Uncharacterized protein</fullName>
    </submittedName>
</protein>
<feature type="transmembrane region" description="Helical" evidence="1">
    <location>
        <begin position="240"/>
        <end position="261"/>
    </location>
</feature>
<dbReference type="PANTHER" id="PTHR32251:SF17">
    <property type="entry name" value="STEROID 5-ALPHA REDUCTASE C-TERMINAL DOMAIN-CONTAINING PROTEIN"/>
    <property type="match status" value="1"/>
</dbReference>
<keyword evidence="1" id="KW-1133">Transmembrane helix</keyword>
<feature type="transmembrane region" description="Helical" evidence="1">
    <location>
        <begin position="7"/>
        <end position="25"/>
    </location>
</feature>
<accession>A0A0E3WER9</accession>
<reference evidence="3" key="1">
    <citation type="submission" date="2015-03" db="EMBL/GenBank/DDBJ databases">
        <authorList>
            <person name="Urmite Genomes"/>
        </authorList>
    </citation>
    <scope>NUCLEOTIDE SEQUENCE [LARGE SCALE GENOMIC DNA]</scope>
    <source>
        <strain evidence="3">FF10</strain>
    </source>
</reference>